<dbReference type="InterPro" id="IPR050058">
    <property type="entry name" value="Ala-tRNA_ligase"/>
</dbReference>
<keyword evidence="8" id="KW-0694">RNA-binding</keyword>
<dbReference type="GO" id="GO:0004813">
    <property type="term" value="F:alanine-tRNA ligase activity"/>
    <property type="evidence" value="ECO:0007669"/>
    <property type="project" value="UniProtKB-EC"/>
</dbReference>
<evidence type="ECO:0000313" key="12">
    <source>
        <dbReference type="EMBL" id="PNH10720.1"/>
    </source>
</evidence>
<comment type="similarity">
    <text evidence="1">Belongs to the class-II aminoacyl-tRNA synthetase family.</text>
</comment>
<keyword evidence="4" id="KW-0820">tRNA-binding</keyword>
<evidence type="ECO:0000256" key="3">
    <source>
        <dbReference type="ARBA" id="ARBA00017959"/>
    </source>
</evidence>
<dbReference type="SUPFAM" id="SSF55186">
    <property type="entry name" value="ThrRS/AlaRS common domain"/>
    <property type="match status" value="1"/>
</dbReference>
<sequence length="256" mass="25611">MASGNARRAMLPLVRQLASTGCSALMAAAPVAARGARLASSTAAGAATAPSPTATTIAAATASPVPGPSKKMVTALVDEELRRRSRVHHTATHLLQSALKRVLGPDTCQQGSLVNFQRLRFDFNLARGMTAAEVAEVERLVNGWVAGAAPLTTTVMALDVRPGGEAALKLQEALGDPAAVLLASRADDGAKVNFVAALSPGAVKAGLQAGKVVGAVAKLCGGGGGGKPALAQAGGKDASKTAEALELARQLLGEGL</sequence>
<name>A0A2J8ADY2_9CHLO</name>
<keyword evidence="7" id="KW-0067">ATP-binding</keyword>
<evidence type="ECO:0000256" key="7">
    <source>
        <dbReference type="ARBA" id="ARBA00022840"/>
    </source>
</evidence>
<accession>A0A2J8ADY2</accession>
<evidence type="ECO:0000256" key="6">
    <source>
        <dbReference type="ARBA" id="ARBA00022741"/>
    </source>
</evidence>
<comment type="caution">
    <text evidence="12">The sequence shown here is derived from an EMBL/GenBank/DDBJ whole genome shotgun (WGS) entry which is preliminary data.</text>
</comment>
<dbReference type="OrthoDB" id="2423964at2759"/>
<dbReference type="InterPro" id="IPR003156">
    <property type="entry name" value="DHHA1_dom"/>
</dbReference>
<feature type="domain" description="Alanyl-transfer RNA synthetases family profile" evidence="11">
    <location>
        <begin position="73"/>
        <end position="222"/>
    </location>
</feature>
<keyword evidence="13" id="KW-1185">Reference proteome</keyword>
<dbReference type="PROSITE" id="PS50860">
    <property type="entry name" value="AA_TRNA_LIGASE_II_ALA"/>
    <property type="match status" value="1"/>
</dbReference>
<dbReference type="GO" id="GO:0000049">
    <property type="term" value="F:tRNA binding"/>
    <property type="evidence" value="ECO:0007669"/>
    <property type="project" value="UniProtKB-KW"/>
</dbReference>
<dbReference type="Pfam" id="PF02272">
    <property type="entry name" value="DHHA1"/>
    <property type="match status" value="1"/>
</dbReference>
<evidence type="ECO:0000256" key="10">
    <source>
        <dbReference type="ARBA" id="ARBA00023146"/>
    </source>
</evidence>
<evidence type="ECO:0000313" key="13">
    <source>
        <dbReference type="Proteomes" id="UP000236333"/>
    </source>
</evidence>
<gene>
    <name evidence="12" type="ORF">TSOC_002527</name>
</gene>
<dbReference type="Proteomes" id="UP000236333">
    <property type="component" value="Unassembled WGS sequence"/>
</dbReference>
<organism evidence="12 13">
    <name type="scientific">Tetrabaena socialis</name>
    <dbReference type="NCBI Taxonomy" id="47790"/>
    <lineage>
        <taxon>Eukaryota</taxon>
        <taxon>Viridiplantae</taxon>
        <taxon>Chlorophyta</taxon>
        <taxon>core chlorophytes</taxon>
        <taxon>Chlorophyceae</taxon>
        <taxon>CS clade</taxon>
        <taxon>Chlamydomonadales</taxon>
        <taxon>Tetrabaenaceae</taxon>
        <taxon>Tetrabaena</taxon>
    </lineage>
</organism>
<evidence type="ECO:0000256" key="4">
    <source>
        <dbReference type="ARBA" id="ARBA00022555"/>
    </source>
</evidence>
<evidence type="ECO:0000256" key="9">
    <source>
        <dbReference type="ARBA" id="ARBA00022917"/>
    </source>
</evidence>
<keyword evidence="6" id="KW-0547">Nucleotide-binding</keyword>
<evidence type="ECO:0000256" key="2">
    <source>
        <dbReference type="ARBA" id="ARBA00013168"/>
    </source>
</evidence>
<dbReference type="PANTHER" id="PTHR11777">
    <property type="entry name" value="ALANYL-TRNA SYNTHETASE"/>
    <property type="match status" value="1"/>
</dbReference>
<reference evidence="12 13" key="1">
    <citation type="journal article" date="2017" name="Mol. Biol. Evol.">
        <title>The 4-celled Tetrabaena socialis nuclear genome reveals the essential components for genetic control of cell number at the origin of multicellularity in the volvocine lineage.</title>
        <authorList>
            <person name="Featherston J."/>
            <person name="Arakaki Y."/>
            <person name="Hanschen E.R."/>
            <person name="Ferris P.J."/>
            <person name="Michod R.E."/>
            <person name="Olson B.J.S.C."/>
            <person name="Nozaki H."/>
            <person name="Durand P.M."/>
        </authorList>
    </citation>
    <scope>NUCLEOTIDE SEQUENCE [LARGE SCALE GENOMIC DNA]</scope>
    <source>
        <strain evidence="12 13">NIES-571</strain>
    </source>
</reference>
<dbReference type="EC" id="6.1.1.7" evidence="2"/>
<dbReference type="GO" id="GO:0005829">
    <property type="term" value="C:cytosol"/>
    <property type="evidence" value="ECO:0007669"/>
    <property type="project" value="TreeGrafter"/>
</dbReference>
<keyword evidence="9" id="KW-0648">Protein biosynthesis</keyword>
<evidence type="ECO:0000256" key="8">
    <source>
        <dbReference type="ARBA" id="ARBA00022884"/>
    </source>
</evidence>
<dbReference type="GO" id="GO:0005524">
    <property type="term" value="F:ATP binding"/>
    <property type="evidence" value="ECO:0007669"/>
    <property type="project" value="UniProtKB-KW"/>
</dbReference>
<evidence type="ECO:0000256" key="1">
    <source>
        <dbReference type="ARBA" id="ARBA00008226"/>
    </source>
</evidence>
<dbReference type="GO" id="GO:0002161">
    <property type="term" value="F:aminoacyl-tRNA deacylase activity"/>
    <property type="evidence" value="ECO:0007669"/>
    <property type="project" value="TreeGrafter"/>
</dbReference>
<dbReference type="PANTHER" id="PTHR11777:SF9">
    <property type="entry name" value="ALANINE--TRNA LIGASE, CYTOPLASMIC"/>
    <property type="match status" value="1"/>
</dbReference>
<evidence type="ECO:0000256" key="5">
    <source>
        <dbReference type="ARBA" id="ARBA00022598"/>
    </source>
</evidence>
<evidence type="ECO:0000259" key="11">
    <source>
        <dbReference type="PROSITE" id="PS50860"/>
    </source>
</evidence>
<keyword evidence="5 12" id="KW-0436">Ligase</keyword>
<dbReference type="GO" id="GO:0006419">
    <property type="term" value="P:alanyl-tRNA aminoacylation"/>
    <property type="evidence" value="ECO:0007669"/>
    <property type="project" value="InterPro"/>
</dbReference>
<dbReference type="AlphaFoldDB" id="A0A2J8ADY2"/>
<proteinExistence type="inferred from homology"/>
<dbReference type="InterPro" id="IPR018165">
    <property type="entry name" value="Ala-tRNA-synth_IIc_core"/>
</dbReference>
<dbReference type="EMBL" id="PGGS01000048">
    <property type="protein sequence ID" value="PNH10720.1"/>
    <property type="molecule type" value="Genomic_DNA"/>
</dbReference>
<protein>
    <recommendedName>
        <fullName evidence="3">Alanine--tRNA ligase</fullName>
        <ecNumber evidence="2">6.1.1.7</ecNumber>
    </recommendedName>
</protein>
<dbReference type="FunFam" id="3.10.310.40:FF:000001">
    <property type="entry name" value="Alanine--tRNA ligase"/>
    <property type="match status" value="1"/>
</dbReference>
<keyword evidence="10" id="KW-0030">Aminoacyl-tRNA synthetase</keyword>
<dbReference type="Gene3D" id="3.30.980.10">
    <property type="entry name" value="Threonyl-trna Synthetase, Chain A, domain 2"/>
    <property type="match status" value="1"/>
</dbReference>
<dbReference type="InterPro" id="IPR018163">
    <property type="entry name" value="Thr/Ala-tRNA-synth_IIc_edit"/>
</dbReference>